<feature type="transmembrane region" description="Helical" evidence="1">
    <location>
        <begin position="222"/>
        <end position="239"/>
    </location>
</feature>
<dbReference type="KEGG" id="afg:AFULGI_00018060"/>
<dbReference type="AlphaFoldDB" id="A0A075WM21"/>
<feature type="transmembrane region" description="Helical" evidence="1">
    <location>
        <begin position="32"/>
        <end position="49"/>
    </location>
</feature>
<keyword evidence="1" id="KW-1133">Transmembrane helix</keyword>
<evidence type="ECO:0000313" key="4">
    <source>
        <dbReference type="Proteomes" id="UP000028501"/>
    </source>
</evidence>
<feature type="transmembrane region" description="Helical" evidence="1">
    <location>
        <begin position="245"/>
        <end position="262"/>
    </location>
</feature>
<name>A0A075WM21_ARCFL</name>
<feature type="transmembrane region" description="Helical" evidence="1">
    <location>
        <begin position="7"/>
        <end position="26"/>
    </location>
</feature>
<accession>A0A075WM21</accession>
<dbReference type="GO" id="GO:0016020">
    <property type="term" value="C:membrane"/>
    <property type="evidence" value="ECO:0007669"/>
    <property type="project" value="InterPro"/>
</dbReference>
<dbReference type="EMBL" id="CP006577">
    <property type="protein sequence ID" value="AIG98563.1"/>
    <property type="molecule type" value="Genomic_DNA"/>
</dbReference>
<dbReference type="HOGENOM" id="CLU_033863_9_1_2"/>
<feature type="transmembrane region" description="Helical" evidence="1">
    <location>
        <begin position="165"/>
        <end position="184"/>
    </location>
</feature>
<organism evidence="3 4">
    <name type="scientific">Archaeoglobus fulgidus DSM 8774</name>
    <dbReference type="NCBI Taxonomy" id="1344584"/>
    <lineage>
        <taxon>Archaea</taxon>
        <taxon>Methanobacteriati</taxon>
        <taxon>Methanobacteriota</taxon>
        <taxon>Archaeoglobi</taxon>
        <taxon>Archaeoglobales</taxon>
        <taxon>Archaeoglobaceae</taxon>
        <taxon>Archaeoglobus</taxon>
    </lineage>
</organism>
<sequence>MRYGEAAIVLSAVLMGTVSVFVRNVGGDTLSVTFLRLFFGFLAVLPFCLRDVGRPDRTLLELAVFNFLTVASYIAAIQSTEVAMAALLLYMAPVYVIPLSVLMGERVEVKTLLALPLGLIGLYLMLTPYAELTFGIIFGIVSGLSYAIVFVLSKEARKKHSPWRITFYNLGLGSAALLPYFLMFGRVGSWLWAIGLGVVPTAVPFVLFSYGMKYVKVQRAPILALIEPLCAGLVGYFYFGETLTLTQLIGGAMILAGVLIAWRE</sequence>
<gene>
    <name evidence="3" type="ORF">AFULGI_00018060</name>
</gene>
<dbReference type="InterPro" id="IPR037185">
    <property type="entry name" value="EmrE-like"/>
</dbReference>
<dbReference type="GeneID" id="24795300"/>
<feature type="domain" description="EamA" evidence="2">
    <location>
        <begin position="4"/>
        <end position="126"/>
    </location>
</feature>
<feature type="transmembrane region" description="Helical" evidence="1">
    <location>
        <begin position="132"/>
        <end position="153"/>
    </location>
</feature>
<evidence type="ECO:0000256" key="1">
    <source>
        <dbReference type="SAM" id="Phobius"/>
    </source>
</evidence>
<keyword evidence="1" id="KW-0812">Transmembrane</keyword>
<feature type="transmembrane region" description="Helical" evidence="1">
    <location>
        <begin position="190"/>
        <end position="210"/>
    </location>
</feature>
<dbReference type="Proteomes" id="UP000028501">
    <property type="component" value="Chromosome"/>
</dbReference>
<feature type="transmembrane region" description="Helical" evidence="1">
    <location>
        <begin position="109"/>
        <end position="126"/>
    </location>
</feature>
<evidence type="ECO:0000259" key="2">
    <source>
        <dbReference type="Pfam" id="PF00892"/>
    </source>
</evidence>
<dbReference type="PANTHER" id="PTHR22911:SF79">
    <property type="entry name" value="MOBA-LIKE NTP TRANSFERASE DOMAIN-CONTAINING PROTEIN"/>
    <property type="match status" value="1"/>
</dbReference>
<dbReference type="SUPFAM" id="SSF103481">
    <property type="entry name" value="Multidrug resistance efflux transporter EmrE"/>
    <property type="match status" value="2"/>
</dbReference>
<dbReference type="Gene3D" id="1.10.3730.20">
    <property type="match status" value="1"/>
</dbReference>
<dbReference type="Pfam" id="PF00892">
    <property type="entry name" value="EamA"/>
    <property type="match status" value="2"/>
</dbReference>
<dbReference type="InterPro" id="IPR000620">
    <property type="entry name" value="EamA_dom"/>
</dbReference>
<feature type="transmembrane region" description="Helical" evidence="1">
    <location>
        <begin position="58"/>
        <end position="76"/>
    </location>
</feature>
<dbReference type="RefSeq" id="WP_048095919.1">
    <property type="nucleotide sequence ID" value="NZ_CP006577.1"/>
</dbReference>
<dbReference type="PANTHER" id="PTHR22911">
    <property type="entry name" value="ACYL-MALONYL CONDENSING ENZYME-RELATED"/>
    <property type="match status" value="1"/>
</dbReference>
<proteinExistence type="predicted"/>
<evidence type="ECO:0000313" key="3">
    <source>
        <dbReference type="EMBL" id="AIG98563.1"/>
    </source>
</evidence>
<feature type="domain" description="EamA" evidence="2">
    <location>
        <begin position="134"/>
        <end position="261"/>
    </location>
</feature>
<keyword evidence="1" id="KW-0472">Membrane</keyword>
<feature type="transmembrane region" description="Helical" evidence="1">
    <location>
        <begin position="82"/>
        <end position="102"/>
    </location>
</feature>
<protein>
    <submittedName>
        <fullName evidence="3">Putative permease, DMT superfamily</fullName>
    </submittedName>
</protein>
<reference evidence="3 4" key="1">
    <citation type="submission" date="2013-07" db="EMBL/GenBank/DDBJ databases">
        <title>Genome of Archaeoglobus fulgidus.</title>
        <authorList>
            <person name="Fiebig A."/>
            <person name="Birkeland N.-K."/>
        </authorList>
    </citation>
    <scope>NUCLEOTIDE SEQUENCE [LARGE SCALE GENOMIC DNA]</scope>
    <source>
        <strain evidence="3 4">DSM 8774</strain>
    </source>
</reference>